<dbReference type="RefSeq" id="WP_138088637.1">
    <property type="nucleotide sequence ID" value="NZ_VAUV01000025.1"/>
</dbReference>
<feature type="signal peptide" evidence="1">
    <location>
        <begin position="1"/>
        <end position="22"/>
    </location>
</feature>
<evidence type="ECO:0000256" key="1">
    <source>
        <dbReference type="SAM" id="SignalP"/>
    </source>
</evidence>
<dbReference type="InterPro" id="IPR050463">
    <property type="entry name" value="Gfo/Idh/MocA_oxidrdct_glycsds"/>
</dbReference>
<dbReference type="InterPro" id="IPR036291">
    <property type="entry name" value="NAD(P)-bd_dom_sf"/>
</dbReference>
<reference evidence="4 5" key="1">
    <citation type="submission" date="2019-05" db="EMBL/GenBank/DDBJ databases">
        <title>Verrucobacter flavum gen. nov., sp. nov. a new member of the family Verrucomicrobiaceae.</title>
        <authorList>
            <person name="Szuroczki S."/>
            <person name="Abbaszade G."/>
            <person name="Szabo A."/>
            <person name="Felfoldi T."/>
            <person name="Schumann P."/>
            <person name="Boka K."/>
            <person name="Keki Z."/>
            <person name="Toumi M."/>
            <person name="Toth E."/>
        </authorList>
    </citation>
    <scope>NUCLEOTIDE SEQUENCE [LARGE SCALE GENOMIC DNA]</scope>
    <source>
        <strain evidence="4 5">MG-N-17</strain>
    </source>
</reference>
<feature type="domain" description="Gfo/Idh/MocA-like oxidoreductase N-terminal" evidence="2">
    <location>
        <begin position="37"/>
        <end position="155"/>
    </location>
</feature>
<dbReference type="GO" id="GO:0000166">
    <property type="term" value="F:nucleotide binding"/>
    <property type="evidence" value="ECO:0007669"/>
    <property type="project" value="InterPro"/>
</dbReference>
<comment type="caution">
    <text evidence="4">The sequence shown here is derived from an EMBL/GenBank/DDBJ whole genome shotgun (WGS) entry which is preliminary data.</text>
</comment>
<accession>A0A5R8K7Z2</accession>
<organism evidence="4 5">
    <name type="scientific">Phragmitibacter flavus</name>
    <dbReference type="NCBI Taxonomy" id="2576071"/>
    <lineage>
        <taxon>Bacteria</taxon>
        <taxon>Pseudomonadati</taxon>
        <taxon>Verrucomicrobiota</taxon>
        <taxon>Verrucomicrobiia</taxon>
        <taxon>Verrucomicrobiales</taxon>
        <taxon>Verrucomicrobiaceae</taxon>
        <taxon>Phragmitibacter</taxon>
    </lineage>
</organism>
<dbReference type="EMBL" id="VAUV01000025">
    <property type="protein sequence ID" value="TLD68446.1"/>
    <property type="molecule type" value="Genomic_DNA"/>
</dbReference>
<name>A0A5R8K7Z2_9BACT</name>
<dbReference type="InterPro" id="IPR055170">
    <property type="entry name" value="GFO_IDH_MocA-like_dom"/>
</dbReference>
<dbReference type="Gene3D" id="3.30.360.10">
    <property type="entry name" value="Dihydrodipicolinate Reductase, domain 2"/>
    <property type="match status" value="1"/>
</dbReference>
<feature type="chain" id="PRO_5024302799" evidence="1">
    <location>
        <begin position="23"/>
        <end position="353"/>
    </location>
</feature>
<dbReference type="Pfam" id="PF01408">
    <property type="entry name" value="GFO_IDH_MocA"/>
    <property type="match status" value="1"/>
</dbReference>
<keyword evidence="5" id="KW-1185">Reference proteome</keyword>
<dbReference type="PANTHER" id="PTHR43818:SF9">
    <property type="entry name" value="HYPOTHETICAL OXIDOREDUCTASE"/>
    <property type="match status" value="1"/>
</dbReference>
<keyword evidence="1" id="KW-0732">Signal</keyword>
<feature type="domain" description="GFO/IDH/MocA-like oxidoreductase" evidence="3">
    <location>
        <begin position="166"/>
        <end position="280"/>
    </location>
</feature>
<dbReference type="SUPFAM" id="SSF51735">
    <property type="entry name" value="NAD(P)-binding Rossmann-fold domains"/>
    <property type="match status" value="1"/>
</dbReference>
<sequence>MTRRTFHTLALSSAATSLLPAAAPSSSGNTKSKIKIGQIGTKHGHAAGQLETLRQCSDFEVVGIVEPDPQQQQAVKNQPAYAGLPWLTEEQLLNTPGLQAVCIETDVANLLTHAERAASAGLHLHIDKPAGSDLAKFKSLLDTCTANQRLVKLGYMFRYNPAFELMLQAIREGWLGEVFSIHTEMSKQLSPTERNLMLPYPGGSMFELGCHLIDSVVHILGAPEKVTPFIRKNPTDGFAENMLAVLDYPKATVSVRSAMIEVQGGARRQFTVCGDQGSFEIFPLEHPVARLMLDQPRGPYKKGVNALTFEKTPRYAADWTDFAKAIRGETAWEFTPDHDYTVQKTVLQASGLM</sequence>
<dbReference type="Gene3D" id="3.40.50.720">
    <property type="entry name" value="NAD(P)-binding Rossmann-like Domain"/>
    <property type="match status" value="1"/>
</dbReference>
<dbReference type="Pfam" id="PF22725">
    <property type="entry name" value="GFO_IDH_MocA_C3"/>
    <property type="match status" value="1"/>
</dbReference>
<dbReference type="OrthoDB" id="9815825at2"/>
<protein>
    <submittedName>
        <fullName evidence="4">Gfo/Idh/MocA family oxidoreductase</fullName>
    </submittedName>
</protein>
<evidence type="ECO:0000313" key="4">
    <source>
        <dbReference type="EMBL" id="TLD68446.1"/>
    </source>
</evidence>
<evidence type="ECO:0000313" key="5">
    <source>
        <dbReference type="Proteomes" id="UP000306196"/>
    </source>
</evidence>
<evidence type="ECO:0000259" key="3">
    <source>
        <dbReference type="Pfam" id="PF22725"/>
    </source>
</evidence>
<dbReference type="AlphaFoldDB" id="A0A5R8K7Z2"/>
<gene>
    <name evidence="4" type="ORF">FEM03_22855</name>
</gene>
<dbReference type="SUPFAM" id="SSF55347">
    <property type="entry name" value="Glyceraldehyde-3-phosphate dehydrogenase-like, C-terminal domain"/>
    <property type="match status" value="1"/>
</dbReference>
<dbReference type="Proteomes" id="UP000306196">
    <property type="component" value="Unassembled WGS sequence"/>
</dbReference>
<dbReference type="PANTHER" id="PTHR43818">
    <property type="entry name" value="BCDNA.GH03377"/>
    <property type="match status" value="1"/>
</dbReference>
<dbReference type="InterPro" id="IPR000683">
    <property type="entry name" value="Gfo/Idh/MocA-like_OxRdtase_N"/>
</dbReference>
<evidence type="ECO:0000259" key="2">
    <source>
        <dbReference type="Pfam" id="PF01408"/>
    </source>
</evidence>
<proteinExistence type="predicted"/>